<reference evidence="1 2" key="1">
    <citation type="submission" date="2020-08" db="EMBL/GenBank/DDBJ databases">
        <title>Genomic Encyclopedia of Type Strains, Phase IV (KMG-IV): sequencing the most valuable type-strain genomes for metagenomic binning, comparative biology and taxonomic classification.</title>
        <authorList>
            <person name="Goeker M."/>
        </authorList>
    </citation>
    <scope>NUCLEOTIDE SEQUENCE [LARGE SCALE GENOMIC DNA]</scope>
    <source>
        <strain evidence="1 2">DSM 28538</strain>
    </source>
</reference>
<evidence type="ECO:0000313" key="2">
    <source>
        <dbReference type="Proteomes" id="UP000561417"/>
    </source>
</evidence>
<name>A0A840NR67_9HYPH</name>
<gene>
    <name evidence="1" type="ORF">HNQ69_001158</name>
</gene>
<comment type="caution">
    <text evidence="1">The sequence shown here is derived from an EMBL/GenBank/DDBJ whole genome shotgun (WGS) entry which is preliminary data.</text>
</comment>
<dbReference type="EMBL" id="JACHIM010000005">
    <property type="protein sequence ID" value="MBB5074024.1"/>
    <property type="molecule type" value="Genomic_DNA"/>
</dbReference>
<sequence length="65" mass="7748">MHNEKGDNLDKNWHDAVIIAKIRLKFQKTGLYRVFFLNNGYTLLRNFIIFVLKPFLKIEEAAHIM</sequence>
<accession>A0A840NR67</accession>
<dbReference type="GO" id="GO:0008233">
    <property type="term" value="F:peptidase activity"/>
    <property type="evidence" value="ECO:0007669"/>
    <property type="project" value="UniProtKB-KW"/>
</dbReference>
<keyword evidence="1" id="KW-0645">Protease</keyword>
<keyword evidence="2" id="KW-1185">Reference proteome</keyword>
<protein>
    <submittedName>
        <fullName evidence="1">ATP-dependent Clp protease adapter protein ClpS</fullName>
    </submittedName>
</protein>
<organism evidence="1 2">
    <name type="scientific">Bartonella callosciuri</name>
    <dbReference type="NCBI Taxonomy" id="686223"/>
    <lineage>
        <taxon>Bacteria</taxon>
        <taxon>Pseudomonadati</taxon>
        <taxon>Pseudomonadota</taxon>
        <taxon>Alphaproteobacteria</taxon>
        <taxon>Hyphomicrobiales</taxon>
        <taxon>Bartonellaceae</taxon>
        <taxon>Bartonella</taxon>
    </lineage>
</organism>
<proteinExistence type="predicted"/>
<dbReference type="AlphaFoldDB" id="A0A840NR67"/>
<evidence type="ECO:0000313" key="1">
    <source>
        <dbReference type="EMBL" id="MBB5074024.1"/>
    </source>
</evidence>
<keyword evidence="1" id="KW-0378">Hydrolase</keyword>
<dbReference type="GO" id="GO:0006508">
    <property type="term" value="P:proteolysis"/>
    <property type="evidence" value="ECO:0007669"/>
    <property type="project" value="UniProtKB-KW"/>
</dbReference>
<dbReference type="Proteomes" id="UP000561417">
    <property type="component" value="Unassembled WGS sequence"/>
</dbReference>